<protein>
    <submittedName>
        <fullName evidence="1">Uncharacterized protein</fullName>
    </submittedName>
</protein>
<accession>A0ACB9IGK4</accession>
<reference evidence="1 2" key="2">
    <citation type="journal article" date="2022" name="Mol. Ecol. Resour.">
        <title>The genomes of chicory, endive, great burdock and yacon provide insights into Asteraceae paleo-polyploidization history and plant inulin production.</title>
        <authorList>
            <person name="Fan W."/>
            <person name="Wang S."/>
            <person name="Wang H."/>
            <person name="Wang A."/>
            <person name="Jiang F."/>
            <person name="Liu H."/>
            <person name="Zhao H."/>
            <person name="Xu D."/>
            <person name="Zhang Y."/>
        </authorList>
    </citation>
    <scope>NUCLEOTIDE SEQUENCE [LARGE SCALE GENOMIC DNA]</scope>
    <source>
        <strain evidence="2">cv. Yunnan</strain>
        <tissue evidence="1">Leaves</tissue>
    </source>
</reference>
<sequence>MADHKLHPAVTVSNIRTFVPITLDNEAADYNTWSELFRIHCTAFLVADHLEPRPSPAATSSADKKKESASPPADSWERLDAIVLQWIYGTISTGLLKTVIKKSTTAYDAWKAIENIFQDNKATRALFLKQKFVNTRLENFSSMHEYCQEIKLCMNETTKANQALHSSQQAATALHVQSQTRSSANYNPTAPHTTSDNTRGRGRSRGRGRGRPTSSQPNRSRGQTHPPTQTQHPYIIFPNHWANNQWASLLNNTYSPQSNNTPPCPYPSTPRQNGSPGILGPRPAQVHMATYSPTPTDIAQALYTLSMSQSSDPIGYMDTGASGHMEQPGMNTPSIFNTCTNKQIIVGNGTTIPVIGQGHKTLPPPFPPLKLNNILYAPNLIKNLISVRRLTTDNLLSIEFDPFGFLVKDLKTKEPILRCNSSGDLYPLTTNFIQPPTKPTALVGITQDRWHQRLGHPGNSLLHSLKSSSFINFSKPNNTLCQSCVFGKSVKLPFYDSTNKTHLPFDIIHSDLWTSPVLSTGGHRYYILFLDDLTDFLWTYPLTNKSQVYNTFTNFHNHIHTQFERKIKQFQCDNGTEYANNNFKQFCHINGMQFRFSCPHTSSQNGKAERKIRTINNMIRTLLSQASLPPSFWHHALETATYLLNILPKKTHKLLSPTTLLYNVLPTYTHLRVFGCLCYPITPYTTINKLTNRSKPCVFLGYPSNHRGYKCFDISNNQIFISRHVLFEESIYPFSIQHSNTTLDYTFLSPPFNPLLWDNVHSTQPNAQPNAPHPAPTGPTPAGPRTPSPSPSTTPQAPTHPPPQPPSAQPTNTPPTAQTPTPPSPQPNPRPTSVSQQPTRTMRTRAMDGITNRKHPFNLNTTSIVPIPKTPHLALSTSEWFDAMQKEFSALIKNDTWKLVPRCSDMNIIRSMWLFKHKFRSDGSLERYKARLVCDGRSQQVGVDCGDTFSPVVKPTTIRTVLTLALSKSWPIHQLDVTNAFLHGHLQETVYMHQPMGFRHRDYPDHVCRLKKSLYGLKQAPRAWYQRFIDFVLQHGFTQCKADNSLFIYHHGHDAAYLLIYVDDIILTTSSDQLRQQLMNILADIIHRAGMESCQPATTPVDTQSKLASVPDSLFDNPTIYRSLAGALQYLTFTRPDIAYAVQQICMHMHSPCMAHWNALKRIIRYLQGTPEYGLHLRSSSALSIRAYTDADWAGCPDTRRSTSGYCVYLGDNLISWSSKRQSTISRSSAEAEYRGVANVVAEICWLRNLLLELHCPLNKASLVCCDNVSAIYLSGNPVQHQRTKHIEIDIHFVREHVQKGLVRILHMPSRFQIVDIFTKGLPRVLFDDFRSSLSIRPPPASTAGE</sequence>
<keyword evidence="2" id="KW-1185">Reference proteome</keyword>
<evidence type="ECO:0000313" key="1">
    <source>
        <dbReference type="EMBL" id="KAI3806931.1"/>
    </source>
</evidence>
<proteinExistence type="predicted"/>
<evidence type="ECO:0000313" key="2">
    <source>
        <dbReference type="Proteomes" id="UP001056120"/>
    </source>
</evidence>
<comment type="caution">
    <text evidence="1">The sequence shown here is derived from an EMBL/GenBank/DDBJ whole genome shotgun (WGS) entry which is preliminary data.</text>
</comment>
<gene>
    <name evidence="1" type="ORF">L1987_22849</name>
</gene>
<dbReference type="Proteomes" id="UP001056120">
    <property type="component" value="Linkage Group LG08"/>
</dbReference>
<name>A0ACB9IGK4_9ASTR</name>
<organism evidence="1 2">
    <name type="scientific">Smallanthus sonchifolius</name>
    <dbReference type="NCBI Taxonomy" id="185202"/>
    <lineage>
        <taxon>Eukaryota</taxon>
        <taxon>Viridiplantae</taxon>
        <taxon>Streptophyta</taxon>
        <taxon>Embryophyta</taxon>
        <taxon>Tracheophyta</taxon>
        <taxon>Spermatophyta</taxon>
        <taxon>Magnoliopsida</taxon>
        <taxon>eudicotyledons</taxon>
        <taxon>Gunneridae</taxon>
        <taxon>Pentapetalae</taxon>
        <taxon>asterids</taxon>
        <taxon>campanulids</taxon>
        <taxon>Asterales</taxon>
        <taxon>Asteraceae</taxon>
        <taxon>Asteroideae</taxon>
        <taxon>Heliantheae alliance</taxon>
        <taxon>Millerieae</taxon>
        <taxon>Smallanthus</taxon>
    </lineage>
</organism>
<dbReference type="EMBL" id="CM042025">
    <property type="protein sequence ID" value="KAI3806931.1"/>
    <property type="molecule type" value="Genomic_DNA"/>
</dbReference>
<reference evidence="2" key="1">
    <citation type="journal article" date="2022" name="Mol. Ecol. Resour.">
        <title>The genomes of chicory, endive, great burdock and yacon provide insights into Asteraceae palaeo-polyploidization history and plant inulin production.</title>
        <authorList>
            <person name="Fan W."/>
            <person name="Wang S."/>
            <person name="Wang H."/>
            <person name="Wang A."/>
            <person name="Jiang F."/>
            <person name="Liu H."/>
            <person name="Zhao H."/>
            <person name="Xu D."/>
            <person name="Zhang Y."/>
        </authorList>
    </citation>
    <scope>NUCLEOTIDE SEQUENCE [LARGE SCALE GENOMIC DNA]</scope>
    <source>
        <strain evidence="2">cv. Yunnan</strain>
    </source>
</reference>